<evidence type="ECO:0000256" key="1">
    <source>
        <dbReference type="ARBA" id="ARBA00001933"/>
    </source>
</evidence>
<dbReference type="CDD" id="cd00614">
    <property type="entry name" value="CGS_like"/>
    <property type="match status" value="1"/>
</dbReference>
<comment type="caution">
    <text evidence="6">The sequence shown here is derived from an EMBL/GenBank/DDBJ whole genome shotgun (WGS) entry which is preliminary data.</text>
</comment>
<dbReference type="EMBL" id="ACXX02000019">
    <property type="protein sequence ID" value="EGD45862.1"/>
    <property type="molecule type" value="Genomic_DNA"/>
</dbReference>
<dbReference type="GO" id="GO:0004123">
    <property type="term" value="F:cystathionine gamma-lyase activity"/>
    <property type="evidence" value="ECO:0007669"/>
    <property type="project" value="TreeGrafter"/>
</dbReference>
<evidence type="ECO:0000313" key="6">
    <source>
        <dbReference type="EMBL" id="EGD45862.1"/>
    </source>
</evidence>
<dbReference type="SUPFAM" id="SSF53383">
    <property type="entry name" value="PLP-dependent transferases"/>
    <property type="match status" value="1"/>
</dbReference>
<dbReference type="InterPro" id="IPR015421">
    <property type="entry name" value="PyrdxlP-dep_Trfase_major"/>
</dbReference>
<feature type="modified residue" description="N6-(pyridoxal phosphate)lysine" evidence="4">
    <location>
        <position position="207"/>
    </location>
</feature>
<evidence type="ECO:0000313" key="7">
    <source>
        <dbReference type="Proteomes" id="UP000003860"/>
    </source>
</evidence>
<evidence type="ECO:0000256" key="4">
    <source>
        <dbReference type="PIRSR" id="PIRSR001434-2"/>
    </source>
</evidence>
<dbReference type="OrthoDB" id="9780685at2"/>
<dbReference type="InterPro" id="IPR015424">
    <property type="entry name" value="PyrdxlP-dep_Trfase"/>
</dbReference>
<dbReference type="Proteomes" id="UP000003860">
    <property type="component" value="Unassembled WGS sequence"/>
</dbReference>
<name>F1TI84_9FIRM</name>
<dbReference type="Pfam" id="PF01053">
    <property type="entry name" value="Cys_Met_Meta_PP"/>
    <property type="match status" value="1"/>
</dbReference>
<comment type="similarity">
    <text evidence="2 5">Belongs to the trans-sulfuration enzymes family.</text>
</comment>
<dbReference type="STRING" id="588581.Cpap_0231"/>
<dbReference type="InterPro" id="IPR015422">
    <property type="entry name" value="PyrdxlP-dep_Trfase_small"/>
</dbReference>
<keyword evidence="7" id="KW-1185">Reference proteome</keyword>
<accession>F1TI84</accession>
<dbReference type="GO" id="GO:0030170">
    <property type="term" value="F:pyridoxal phosphate binding"/>
    <property type="evidence" value="ECO:0007669"/>
    <property type="project" value="InterPro"/>
</dbReference>
<protein>
    <submittedName>
        <fullName evidence="6">Cys/Met metabolism pyridoxal-phosphate-dependent protein</fullName>
    </submittedName>
</protein>
<evidence type="ECO:0000256" key="5">
    <source>
        <dbReference type="RuleBase" id="RU362118"/>
    </source>
</evidence>
<dbReference type="Gene3D" id="3.40.640.10">
    <property type="entry name" value="Type I PLP-dependent aspartate aminotransferase-like (Major domain)"/>
    <property type="match status" value="1"/>
</dbReference>
<dbReference type="GO" id="GO:0003962">
    <property type="term" value="F:cystathionine gamma-synthase activity"/>
    <property type="evidence" value="ECO:0007669"/>
    <property type="project" value="TreeGrafter"/>
</dbReference>
<evidence type="ECO:0000256" key="2">
    <source>
        <dbReference type="ARBA" id="ARBA00009077"/>
    </source>
</evidence>
<keyword evidence="3 4" id="KW-0663">Pyridoxal phosphate</keyword>
<dbReference type="PIRSF" id="PIRSF001434">
    <property type="entry name" value="CGS"/>
    <property type="match status" value="1"/>
</dbReference>
<dbReference type="eggNOG" id="COG0626">
    <property type="taxonomic scope" value="Bacteria"/>
</dbReference>
<comment type="cofactor">
    <cofactor evidence="1 5">
        <name>pyridoxal 5'-phosphate</name>
        <dbReference type="ChEBI" id="CHEBI:597326"/>
    </cofactor>
</comment>
<gene>
    <name evidence="6" type="ORF">Cpap_0231</name>
</gene>
<dbReference type="AlphaFoldDB" id="F1TI84"/>
<dbReference type="GO" id="GO:0019346">
    <property type="term" value="P:transsulfuration"/>
    <property type="evidence" value="ECO:0007669"/>
    <property type="project" value="InterPro"/>
</dbReference>
<dbReference type="PANTHER" id="PTHR11808">
    <property type="entry name" value="TRANS-SULFURATION ENZYME FAMILY MEMBER"/>
    <property type="match status" value="1"/>
</dbReference>
<sequence length="393" mass="42913">MESDMITEADLQSLISTLVIHGGTEGDERTGAVSVPIYQTSTYKQQELGVNSGYEYSRTGNPTREALEILIKELEAGATGLAFASGMAAITAVLMLLKSGDSVIIPSNIYGGTFRILDKIFKNFNIDYEIVDTSDLEEVEKRINPKVKAILIESPANPLLTITDIRGISEIAHRHGALVIVDNTFMTPYLQRPLNLGADIVLHSATKYLGGHSDVIAGLVVAKGNNIGERLKFIQNATGGVLSPFDSWLLVRGIKTLTVRMDRHVENAEYLVEYLKNHAGVTKIYYPGLPENEGYSVHKQQAYGPGAMISFVLSEDYDIKEFFRNIKVITLGESLGGVESLVSHPASMTHASIPYEVRQKVGIVDNLIRLSVGIEDSGTLINDLENAFKKAGK</sequence>
<evidence type="ECO:0000256" key="3">
    <source>
        <dbReference type="ARBA" id="ARBA00022898"/>
    </source>
</evidence>
<dbReference type="FunFam" id="3.40.640.10:FF:000009">
    <property type="entry name" value="Cystathionine gamma-synthase homolog"/>
    <property type="match status" value="1"/>
</dbReference>
<dbReference type="Gene3D" id="3.90.1150.10">
    <property type="entry name" value="Aspartate Aminotransferase, domain 1"/>
    <property type="match status" value="1"/>
</dbReference>
<organism evidence="6 7">
    <name type="scientific">Ruminiclostridium papyrosolvens DSM 2782</name>
    <dbReference type="NCBI Taxonomy" id="588581"/>
    <lineage>
        <taxon>Bacteria</taxon>
        <taxon>Bacillati</taxon>
        <taxon>Bacillota</taxon>
        <taxon>Clostridia</taxon>
        <taxon>Eubacteriales</taxon>
        <taxon>Oscillospiraceae</taxon>
        <taxon>Ruminiclostridium</taxon>
    </lineage>
</organism>
<dbReference type="InterPro" id="IPR000277">
    <property type="entry name" value="Cys/Met-Metab_PyrdxlP-dep_enz"/>
</dbReference>
<dbReference type="PROSITE" id="PS00868">
    <property type="entry name" value="CYS_MET_METAB_PP"/>
    <property type="match status" value="1"/>
</dbReference>
<dbReference type="GO" id="GO:0005737">
    <property type="term" value="C:cytoplasm"/>
    <property type="evidence" value="ECO:0007669"/>
    <property type="project" value="TreeGrafter"/>
</dbReference>
<proteinExistence type="inferred from homology"/>
<reference evidence="6" key="2">
    <citation type="submission" date="2011-01" db="EMBL/GenBank/DDBJ databases">
        <title>The Non-contiguous Finished genome of Clostridium papyrosolvens.</title>
        <authorList>
            <person name="Lucas S."/>
            <person name="Copeland A."/>
            <person name="Lapidus A."/>
            <person name="Cheng J.-F."/>
            <person name="Goodwin L."/>
            <person name="Pitluck S."/>
            <person name="Misra M."/>
            <person name="Chertkov O."/>
            <person name="Detter J.C."/>
            <person name="Han C."/>
            <person name="Tapia R."/>
            <person name="Land M."/>
            <person name="Hauser L."/>
            <person name="Kyrpides N."/>
            <person name="Ivanova N."/>
            <person name="Pagani I."/>
            <person name="Mouttaki H."/>
            <person name="He Z."/>
            <person name="Zhou J."/>
            <person name="Hemme C.L."/>
            <person name="Woyke T."/>
        </authorList>
    </citation>
    <scope>NUCLEOTIDE SEQUENCE [LARGE SCALE GENOMIC DNA]</scope>
    <source>
        <strain evidence="6">DSM 2782</strain>
    </source>
</reference>
<dbReference type="InterPro" id="IPR054542">
    <property type="entry name" value="Cys_met_metab_PP"/>
</dbReference>
<reference evidence="6" key="1">
    <citation type="submission" date="2009-07" db="EMBL/GenBank/DDBJ databases">
        <authorList>
            <consortium name="US DOE Joint Genome Institute (JGI-PGF)"/>
            <person name="Lucas S."/>
            <person name="Copeland A."/>
            <person name="Lapidus A."/>
            <person name="Glavina del Rio T."/>
            <person name="Tice H."/>
            <person name="Bruce D."/>
            <person name="Goodwin L."/>
            <person name="Pitluck S."/>
            <person name="Larimer F."/>
            <person name="Land M.L."/>
            <person name="Mouttaki H."/>
            <person name="He Z."/>
            <person name="Zhou J."/>
            <person name="Hemme C.L."/>
        </authorList>
    </citation>
    <scope>NUCLEOTIDE SEQUENCE [LARGE SCALE GENOMIC DNA]</scope>
    <source>
        <strain evidence="6">DSM 2782</strain>
    </source>
</reference>
<dbReference type="GO" id="GO:0019343">
    <property type="term" value="P:cysteine biosynthetic process via cystathionine"/>
    <property type="evidence" value="ECO:0007669"/>
    <property type="project" value="TreeGrafter"/>
</dbReference>
<dbReference type="RefSeq" id="WP_004622305.1">
    <property type="nucleotide sequence ID" value="NZ_ACXX02000019.1"/>
</dbReference>
<dbReference type="PANTHER" id="PTHR11808:SF15">
    <property type="entry name" value="CYSTATHIONINE GAMMA-LYASE"/>
    <property type="match status" value="1"/>
</dbReference>